<dbReference type="AlphaFoldDB" id="A0A7I9VRU8"/>
<dbReference type="InterPro" id="IPR046342">
    <property type="entry name" value="CBS_dom_sf"/>
</dbReference>
<name>A0A7I9VRU8_9BACT</name>
<dbReference type="PANTHER" id="PTHR43080:SF2">
    <property type="entry name" value="CBS DOMAIN-CONTAINING PROTEIN"/>
    <property type="match status" value="1"/>
</dbReference>
<dbReference type="RefSeq" id="WP_176068398.1">
    <property type="nucleotide sequence ID" value="NZ_BJTG01000011.1"/>
</dbReference>
<comment type="caution">
    <text evidence="4">The sequence shown here is derived from an EMBL/GenBank/DDBJ whole genome shotgun (WGS) entry which is preliminary data.</text>
</comment>
<evidence type="ECO:0000313" key="5">
    <source>
        <dbReference type="Proteomes" id="UP000503640"/>
    </source>
</evidence>
<feature type="domain" description="CBS" evidence="3">
    <location>
        <begin position="10"/>
        <end position="66"/>
    </location>
</feature>
<dbReference type="Gene3D" id="3.10.580.10">
    <property type="entry name" value="CBS-domain"/>
    <property type="match status" value="1"/>
</dbReference>
<accession>A0A7I9VRU8</accession>
<gene>
    <name evidence="4" type="ORF">AMYX_38970</name>
</gene>
<organism evidence="4 5">
    <name type="scientific">Anaeromyxobacter diazotrophicus</name>
    <dbReference type="NCBI Taxonomy" id="2590199"/>
    <lineage>
        <taxon>Bacteria</taxon>
        <taxon>Pseudomonadati</taxon>
        <taxon>Myxococcota</taxon>
        <taxon>Myxococcia</taxon>
        <taxon>Myxococcales</taxon>
        <taxon>Cystobacterineae</taxon>
        <taxon>Anaeromyxobacteraceae</taxon>
        <taxon>Anaeromyxobacter</taxon>
    </lineage>
</organism>
<dbReference type="InterPro" id="IPR051257">
    <property type="entry name" value="Diverse_CBS-Domain"/>
</dbReference>
<evidence type="ECO:0000256" key="1">
    <source>
        <dbReference type="ARBA" id="ARBA00023122"/>
    </source>
</evidence>
<sequence>MPKHTVQRYMTVSPVVIPSHRTLADAHQLMRERGIRHLPVVEGARLVGVVSQRDLYLIQTLRGVDAGAEPVSEAMNAEPYAVPPEAPLEEVAREMAAHKYGAAVVVQRGEVVGIFTTVDALRALASVLRRGRPAAPPRPPARATEPR</sequence>
<keyword evidence="1 2" id="KW-0129">CBS domain</keyword>
<evidence type="ECO:0000259" key="3">
    <source>
        <dbReference type="PROSITE" id="PS51371"/>
    </source>
</evidence>
<dbReference type="SUPFAM" id="SSF54631">
    <property type="entry name" value="CBS-domain pair"/>
    <property type="match status" value="1"/>
</dbReference>
<dbReference type="SMART" id="SM00116">
    <property type="entry name" value="CBS"/>
    <property type="match status" value="2"/>
</dbReference>
<dbReference type="PANTHER" id="PTHR43080">
    <property type="entry name" value="CBS DOMAIN-CONTAINING PROTEIN CBSX3, MITOCHONDRIAL"/>
    <property type="match status" value="1"/>
</dbReference>
<dbReference type="EMBL" id="BJTG01000011">
    <property type="protein sequence ID" value="GEJ59156.1"/>
    <property type="molecule type" value="Genomic_DNA"/>
</dbReference>
<reference evidence="5" key="1">
    <citation type="journal article" date="2020" name="Appl. Environ. Microbiol.">
        <title>Diazotrophic Anaeromyxobacter Isolates from Soils.</title>
        <authorList>
            <person name="Masuda Y."/>
            <person name="Yamanaka H."/>
            <person name="Xu Z.X."/>
            <person name="Shiratori Y."/>
            <person name="Aono T."/>
            <person name="Amachi S."/>
            <person name="Senoo K."/>
            <person name="Itoh H."/>
        </authorList>
    </citation>
    <scope>NUCLEOTIDE SEQUENCE [LARGE SCALE GENOMIC DNA]</scope>
    <source>
        <strain evidence="5">R267</strain>
    </source>
</reference>
<feature type="domain" description="CBS" evidence="3">
    <location>
        <begin position="75"/>
        <end position="134"/>
    </location>
</feature>
<evidence type="ECO:0000256" key="2">
    <source>
        <dbReference type="PROSITE-ProRule" id="PRU00703"/>
    </source>
</evidence>
<protein>
    <recommendedName>
        <fullName evidence="3">CBS domain-containing protein</fullName>
    </recommendedName>
</protein>
<dbReference type="Proteomes" id="UP000503640">
    <property type="component" value="Unassembled WGS sequence"/>
</dbReference>
<evidence type="ECO:0000313" key="4">
    <source>
        <dbReference type="EMBL" id="GEJ59156.1"/>
    </source>
</evidence>
<dbReference type="PROSITE" id="PS51371">
    <property type="entry name" value="CBS"/>
    <property type="match status" value="2"/>
</dbReference>
<dbReference type="InterPro" id="IPR000644">
    <property type="entry name" value="CBS_dom"/>
</dbReference>
<proteinExistence type="predicted"/>
<keyword evidence="5" id="KW-1185">Reference proteome</keyword>
<dbReference type="Pfam" id="PF00571">
    <property type="entry name" value="CBS"/>
    <property type="match status" value="2"/>
</dbReference>